<keyword evidence="3" id="KW-1185">Reference proteome</keyword>
<name>A0A0D2NYP1_HYPSF</name>
<protein>
    <submittedName>
        <fullName evidence="2">Uncharacterized protein</fullName>
    </submittedName>
</protein>
<feature type="region of interest" description="Disordered" evidence="1">
    <location>
        <begin position="1"/>
        <end position="32"/>
    </location>
</feature>
<accession>A0A0D2NYP1</accession>
<evidence type="ECO:0000256" key="1">
    <source>
        <dbReference type="SAM" id="MobiDB-lite"/>
    </source>
</evidence>
<dbReference type="STRING" id="945553.A0A0D2NYP1"/>
<dbReference type="EMBL" id="KN817730">
    <property type="protein sequence ID" value="KJA13560.1"/>
    <property type="molecule type" value="Genomic_DNA"/>
</dbReference>
<gene>
    <name evidence="2" type="ORF">HYPSUDRAFT_151473</name>
</gene>
<reference evidence="3" key="1">
    <citation type="submission" date="2014-04" db="EMBL/GenBank/DDBJ databases">
        <title>Evolutionary Origins and Diversification of the Mycorrhizal Mutualists.</title>
        <authorList>
            <consortium name="DOE Joint Genome Institute"/>
            <consortium name="Mycorrhizal Genomics Consortium"/>
            <person name="Kohler A."/>
            <person name="Kuo A."/>
            <person name="Nagy L.G."/>
            <person name="Floudas D."/>
            <person name="Copeland A."/>
            <person name="Barry K.W."/>
            <person name="Cichocki N."/>
            <person name="Veneault-Fourrey C."/>
            <person name="LaButti K."/>
            <person name="Lindquist E.A."/>
            <person name="Lipzen A."/>
            <person name="Lundell T."/>
            <person name="Morin E."/>
            <person name="Murat C."/>
            <person name="Riley R."/>
            <person name="Ohm R."/>
            <person name="Sun H."/>
            <person name="Tunlid A."/>
            <person name="Henrissat B."/>
            <person name="Grigoriev I.V."/>
            <person name="Hibbett D.S."/>
            <person name="Martin F."/>
        </authorList>
    </citation>
    <scope>NUCLEOTIDE SEQUENCE [LARGE SCALE GENOMIC DNA]</scope>
    <source>
        <strain evidence="3">FD-334 SS-4</strain>
    </source>
</reference>
<dbReference type="Proteomes" id="UP000054270">
    <property type="component" value="Unassembled WGS sequence"/>
</dbReference>
<evidence type="ECO:0000313" key="3">
    <source>
        <dbReference type="Proteomes" id="UP000054270"/>
    </source>
</evidence>
<proteinExistence type="predicted"/>
<dbReference type="AlphaFoldDB" id="A0A0D2NYP1"/>
<dbReference type="OrthoDB" id="3260546at2759"/>
<sequence>MPGSSADPAPPPHLTPSKVMPGRSHHSGPKFDGKPWSLKRFLTEVHDLGFDKGLSKRQMILATLSYAPPQDYELWLLLKSATGDIWDPFVAELCTLYPGSEGDQKYNRENLDALTRSSALVPMTNHLQFGEYYCSFLTITTFLKSKNRISDQECSSKFLEGLHYRFRAELADYLHIKEPSHHIDDPWALATLYESTLFVL</sequence>
<feature type="non-terminal residue" evidence="2">
    <location>
        <position position="200"/>
    </location>
</feature>
<organism evidence="2 3">
    <name type="scientific">Hypholoma sublateritium (strain FD-334 SS-4)</name>
    <dbReference type="NCBI Taxonomy" id="945553"/>
    <lineage>
        <taxon>Eukaryota</taxon>
        <taxon>Fungi</taxon>
        <taxon>Dikarya</taxon>
        <taxon>Basidiomycota</taxon>
        <taxon>Agaricomycotina</taxon>
        <taxon>Agaricomycetes</taxon>
        <taxon>Agaricomycetidae</taxon>
        <taxon>Agaricales</taxon>
        <taxon>Agaricineae</taxon>
        <taxon>Strophariaceae</taxon>
        <taxon>Hypholoma</taxon>
    </lineage>
</organism>
<evidence type="ECO:0000313" key="2">
    <source>
        <dbReference type="EMBL" id="KJA13560.1"/>
    </source>
</evidence>